<proteinExistence type="predicted"/>
<dbReference type="PANTHER" id="PTHR21559:SF21">
    <property type="entry name" value="DYSTROGLYCAN 1"/>
    <property type="match status" value="1"/>
</dbReference>
<feature type="domain" description="Dystroglycan-type cadherin-like" evidence="1">
    <location>
        <begin position="671"/>
        <end position="769"/>
    </location>
</feature>
<dbReference type="Proteomes" id="UP001146793">
    <property type="component" value="Unassembled WGS sequence"/>
</dbReference>
<dbReference type="SMART" id="SM00736">
    <property type="entry name" value="CADG"/>
    <property type="match status" value="3"/>
</dbReference>
<evidence type="ECO:0000313" key="2">
    <source>
        <dbReference type="EMBL" id="KAJ3441122.1"/>
    </source>
</evidence>
<dbReference type="PANTHER" id="PTHR21559">
    <property type="entry name" value="DYSTROGLYCAN-RELATED"/>
    <property type="match status" value="1"/>
</dbReference>
<name>A0AAV7ZL03_9EUKA</name>
<dbReference type="InterPro" id="IPR006644">
    <property type="entry name" value="Cadg"/>
</dbReference>
<dbReference type="SUPFAM" id="SSF49313">
    <property type="entry name" value="Cadherin-like"/>
    <property type="match status" value="3"/>
</dbReference>
<comment type="caution">
    <text evidence="2">The sequence shown here is derived from an EMBL/GenBank/DDBJ whole genome shotgun (WGS) entry which is preliminary data.</text>
</comment>
<dbReference type="GO" id="GO:0016011">
    <property type="term" value="C:dystroglycan complex"/>
    <property type="evidence" value="ECO:0007669"/>
    <property type="project" value="TreeGrafter"/>
</dbReference>
<protein>
    <submittedName>
        <fullName evidence="2">Dystroglycan-related</fullName>
    </submittedName>
</protein>
<evidence type="ECO:0000259" key="1">
    <source>
        <dbReference type="SMART" id="SM00736"/>
    </source>
</evidence>
<dbReference type="Pfam" id="PF05345">
    <property type="entry name" value="He_PIG"/>
    <property type="match status" value="3"/>
</dbReference>
<organism evidence="2 3">
    <name type="scientific">Anaeramoeba flamelloides</name>
    <dbReference type="NCBI Taxonomy" id="1746091"/>
    <lineage>
        <taxon>Eukaryota</taxon>
        <taxon>Metamonada</taxon>
        <taxon>Anaeramoebidae</taxon>
        <taxon>Anaeramoeba</taxon>
    </lineage>
</organism>
<feature type="domain" description="Dystroglycan-type cadherin-like" evidence="1">
    <location>
        <begin position="572"/>
        <end position="670"/>
    </location>
</feature>
<dbReference type="InterPro" id="IPR013783">
    <property type="entry name" value="Ig-like_fold"/>
</dbReference>
<dbReference type="GO" id="GO:0043236">
    <property type="term" value="F:laminin binding"/>
    <property type="evidence" value="ECO:0007669"/>
    <property type="project" value="TreeGrafter"/>
</dbReference>
<reference evidence="2" key="1">
    <citation type="submission" date="2022-08" db="EMBL/GenBank/DDBJ databases">
        <title>Novel sulphate-reducing endosymbionts in the free-living metamonad Anaeramoeba.</title>
        <authorList>
            <person name="Jerlstrom-Hultqvist J."/>
            <person name="Cepicka I."/>
            <person name="Gallot-Lavallee L."/>
            <person name="Salas-Leiva D."/>
            <person name="Curtis B.A."/>
            <person name="Zahonova K."/>
            <person name="Pipaliya S."/>
            <person name="Dacks J."/>
            <person name="Roger A.J."/>
        </authorList>
    </citation>
    <scope>NUCLEOTIDE SEQUENCE</scope>
    <source>
        <strain evidence="2">Busselton2</strain>
    </source>
</reference>
<dbReference type="EMBL" id="JANTQA010000029">
    <property type="protein sequence ID" value="KAJ3441122.1"/>
    <property type="molecule type" value="Genomic_DNA"/>
</dbReference>
<gene>
    <name evidence="2" type="ORF">M0812_13127</name>
</gene>
<feature type="domain" description="Dystroglycan-type cadherin-like" evidence="1">
    <location>
        <begin position="472"/>
        <end position="571"/>
    </location>
</feature>
<sequence length="791" mass="88427">MIKKMIIEVNQIMEDIYAFISILCSGCSPHDLGETIALNSHQNNDQISPSSSYLTDNLAIIVWQSSFQDGSGYGVYGQLVKTKTDNNEEIQLIGSEFLVNTRTISDQTDADVSGYIFGSRFAVVWGNEWNENSTCCSIRAQVFYADGSSTPTAIGGELTISASNSKNAKVINLPDSELFVVAYQRFESPNTEIYAVVYNASGTDSDNEPVEVTSEFQVSSGSGDEQTNPDLLELLDNKFVFFWENHNADSNEHTISMQIYRWSGEGTISTYKVGGEKTVSSSTDGDQTLPSSVHVDFYNQGKFPNFTYFAVAWQSSGSASDIDGIYFKWCQYDYENTQVIWITNTELMASQSTVGQQRFPAVEYFQTDEKDMLSFVWQGQHNVSVYDENSNVTYEIQTDVRASFFDISGQDIEPTRLGSDATISKNNIFGDSAPQISAITTDRFLVSWQDVFVDSKGFGIAAQLMSSNNAPTVINPIEDQEADYGTYFEYVFPSDSFSDDDPNFSTLEYTANEKGETELPDWLSFESSQRNFSGNAPEICQTVIEIEVHARDECDGEIIDTFNLTVVNSAPVLKQDVLNPEATAGNDFEYIFSEDCFTDPEEGTLTYSKSCPDSDTELPSWLLFDQENRKFYGEVPIQCPETFNVTLTALDECSSSTSTNFSISIERYPPYVNEGIEDQIALGTDLFEFQFDDDCFSDSHDSDLTYSSLMSDGDDLPDWLNFDPTKRKYIGTAPNSNLDLDITVTAQNECEQSVTQSFTIKVRVSDVSPSSYRQLFCSLFIFSLITIFIHF</sequence>
<accession>A0AAV7ZL03</accession>
<dbReference type="InterPro" id="IPR015919">
    <property type="entry name" value="Cadherin-like_sf"/>
</dbReference>
<dbReference type="GO" id="GO:0005509">
    <property type="term" value="F:calcium ion binding"/>
    <property type="evidence" value="ECO:0007669"/>
    <property type="project" value="InterPro"/>
</dbReference>
<dbReference type="AlphaFoldDB" id="A0AAV7ZL03"/>
<evidence type="ECO:0000313" key="3">
    <source>
        <dbReference type="Proteomes" id="UP001146793"/>
    </source>
</evidence>
<dbReference type="Gene3D" id="2.60.40.10">
    <property type="entry name" value="Immunoglobulins"/>
    <property type="match status" value="3"/>
</dbReference>